<protein>
    <submittedName>
        <fullName evidence="1">Uncharacterized protein</fullName>
    </submittedName>
</protein>
<dbReference type="RefSeq" id="WP_062069231.1">
    <property type="nucleotide sequence ID" value="NZ_CP013265.1"/>
</dbReference>
<dbReference type="EMBL" id="CP013265">
    <property type="protein sequence ID" value="ALR22882.1"/>
    <property type="molecule type" value="Genomic_DNA"/>
</dbReference>
<evidence type="ECO:0000313" key="1">
    <source>
        <dbReference type="EMBL" id="ALR22882.1"/>
    </source>
</evidence>
<sequence length="401" mass="42642">MPDFCDPSTRFHPLRSDEDAPIEDLMTARVRAALTWGQLQGRLAHVPAQVAHQFCAALARLLLVEALTGSGFSGANSWFSAWFSGLQPVPDATAHVAAPPSLVADTLLAELSLSAWAPLADTAIQIRAAAHFHRGEGAPQGERGDAPAFAVAEAARLAEPPADDRADDWPLAALDRLHRAAAASPHFAPTERSYQLLPLPAGPVSFEQTRTATPLWALDLLAGALIARSAPATRPLPLPGAVRAEALRPELWSRERAIITAEAAGEAAQRLSDQLDAAHASVREVHEAMTVLRSTSRAPLLYRLLAGFGPLRPLQIEKALGVSKNGVRDLVAALVKAGLAERAAYEHHTIIRALPRARRATLAAEGESRSVETSSGATSAAFDAAMADVERVLARMETARE</sequence>
<dbReference type="InterPro" id="IPR036388">
    <property type="entry name" value="WH-like_DNA-bd_sf"/>
</dbReference>
<accession>A0A0S3F5G6</accession>
<dbReference type="SUPFAM" id="SSF46785">
    <property type="entry name" value="Winged helix' DNA-binding domain"/>
    <property type="match status" value="1"/>
</dbReference>
<dbReference type="InterPro" id="IPR036390">
    <property type="entry name" value="WH_DNA-bd_sf"/>
</dbReference>
<evidence type="ECO:0000313" key="2">
    <source>
        <dbReference type="Proteomes" id="UP000056968"/>
    </source>
</evidence>
<dbReference type="KEGG" id="sbd:ATN00_20505"/>
<gene>
    <name evidence="1" type="ORF">ATN00_20505</name>
</gene>
<proteinExistence type="predicted"/>
<reference evidence="1 2" key="1">
    <citation type="submission" date="2015-11" db="EMBL/GenBank/DDBJ databases">
        <title>A Two-component Flavoprotein Monooxygenase System MeaXY Responsible for para-Hydroxylation of 2-Methyl-6-ethylaniline and 2,6-Diethylaniline in Sphingobium baderi DE-13.</title>
        <authorList>
            <person name="Cheng M."/>
            <person name="Meng Q."/>
            <person name="Yang Y."/>
            <person name="Chu C."/>
            <person name="Yan X."/>
            <person name="He J."/>
            <person name="Li S."/>
        </authorList>
    </citation>
    <scope>NUCLEOTIDE SEQUENCE [LARGE SCALE GENOMIC DNA]</scope>
    <source>
        <strain evidence="1 2">DE-13</strain>
        <plasmid evidence="2">Plasmid pDE1</plasmid>
    </source>
</reference>
<dbReference type="AlphaFoldDB" id="A0A0S3F5G6"/>
<dbReference type="Proteomes" id="UP000056968">
    <property type="component" value="Plasmid pDE1"/>
</dbReference>
<keyword evidence="2" id="KW-1185">Reference proteome</keyword>
<organism evidence="1 2">
    <name type="scientific">Sphingobium baderi</name>
    <dbReference type="NCBI Taxonomy" id="1332080"/>
    <lineage>
        <taxon>Bacteria</taxon>
        <taxon>Pseudomonadati</taxon>
        <taxon>Pseudomonadota</taxon>
        <taxon>Alphaproteobacteria</taxon>
        <taxon>Sphingomonadales</taxon>
        <taxon>Sphingomonadaceae</taxon>
        <taxon>Sphingobium</taxon>
    </lineage>
</organism>
<dbReference type="OrthoDB" id="7502754at2"/>
<dbReference type="Gene3D" id="1.10.10.10">
    <property type="entry name" value="Winged helix-like DNA-binding domain superfamily/Winged helix DNA-binding domain"/>
    <property type="match status" value="1"/>
</dbReference>
<geneLocation type="plasmid" evidence="1 2">
    <name>pDE1</name>
</geneLocation>
<name>A0A0S3F5G6_9SPHN</name>
<keyword evidence="1" id="KW-0614">Plasmid</keyword>